<dbReference type="InterPro" id="IPR028939">
    <property type="entry name" value="P5C_Rdtase_cat_N"/>
</dbReference>
<proteinExistence type="predicted"/>
<dbReference type="EMBL" id="CP003346">
    <property type="protein sequence ID" value="AGA77074.1"/>
    <property type="molecule type" value="Genomic_DNA"/>
</dbReference>
<evidence type="ECO:0000313" key="3">
    <source>
        <dbReference type="EMBL" id="AGA77074.1"/>
    </source>
</evidence>
<protein>
    <recommendedName>
        <fullName evidence="5">DUF2520 domain-containing protein</fullName>
    </recommendedName>
</protein>
<evidence type="ECO:0000313" key="4">
    <source>
        <dbReference type="Proteomes" id="UP000010796"/>
    </source>
</evidence>
<evidence type="ECO:0000259" key="2">
    <source>
        <dbReference type="Pfam" id="PF10728"/>
    </source>
</evidence>
<name>L0FT52_ECHVK</name>
<gene>
    <name evidence="3" type="ordered locus">Echvi_0799</name>
</gene>
<dbReference type="Gene3D" id="3.40.50.720">
    <property type="entry name" value="NAD(P)-binding Rossmann-like Domain"/>
    <property type="match status" value="1"/>
</dbReference>
<feature type="domain" description="DUF2520" evidence="2">
    <location>
        <begin position="137"/>
        <end position="261"/>
    </location>
</feature>
<dbReference type="eggNOG" id="COG5495">
    <property type="taxonomic scope" value="Bacteria"/>
</dbReference>
<dbReference type="Pfam" id="PF10728">
    <property type="entry name" value="DUF2520"/>
    <property type="match status" value="1"/>
</dbReference>
<dbReference type="InterPro" id="IPR037108">
    <property type="entry name" value="TM1727-like_C_sf"/>
</dbReference>
<dbReference type="Pfam" id="PF03807">
    <property type="entry name" value="F420_oxidored"/>
    <property type="match status" value="1"/>
</dbReference>
<dbReference type="SUPFAM" id="SSF51735">
    <property type="entry name" value="NAD(P)-binding Rossmann-fold domains"/>
    <property type="match status" value="1"/>
</dbReference>
<feature type="domain" description="Pyrroline-5-carboxylate reductase catalytic N-terminal" evidence="1">
    <location>
        <begin position="13"/>
        <end position="98"/>
    </location>
</feature>
<organism evidence="3 4">
    <name type="scientific">Echinicola vietnamensis (strain DSM 17526 / LMG 23754 / KMM 6221)</name>
    <dbReference type="NCBI Taxonomy" id="926556"/>
    <lineage>
        <taxon>Bacteria</taxon>
        <taxon>Pseudomonadati</taxon>
        <taxon>Bacteroidota</taxon>
        <taxon>Cytophagia</taxon>
        <taxon>Cytophagales</taxon>
        <taxon>Cyclobacteriaceae</taxon>
        <taxon>Echinicola</taxon>
    </lineage>
</organism>
<dbReference type="AlphaFoldDB" id="L0FT52"/>
<evidence type="ECO:0008006" key="5">
    <source>
        <dbReference type="Google" id="ProtNLM"/>
    </source>
</evidence>
<evidence type="ECO:0000259" key="1">
    <source>
        <dbReference type="Pfam" id="PF03807"/>
    </source>
</evidence>
<dbReference type="STRING" id="926556.Echvi_0799"/>
<dbReference type="HOGENOM" id="CLU_055635_1_1_10"/>
<dbReference type="PATRIC" id="fig|926556.3.peg.806"/>
<dbReference type="PANTHER" id="PTHR40459">
    <property type="entry name" value="CONSERVED HYPOTHETICAL ALANINE AND LEUCINE RICH PROTEIN"/>
    <property type="match status" value="1"/>
</dbReference>
<accession>L0FT52</accession>
<dbReference type="InterPro" id="IPR036291">
    <property type="entry name" value="NAD(P)-bd_dom_sf"/>
</dbReference>
<dbReference type="SUPFAM" id="SSF48179">
    <property type="entry name" value="6-phosphogluconate dehydrogenase C-terminal domain-like"/>
    <property type="match status" value="1"/>
</dbReference>
<reference evidence="4" key="1">
    <citation type="submission" date="2012-02" db="EMBL/GenBank/DDBJ databases">
        <title>The complete genome of Echinicola vietnamensis DSM 17526.</title>
        <authorList>
            <person name="Lucas S."/>
            <person name="Copeland A."/>
            <person name="Lapidus A."/>
            <person name="Glavina del Rio T."/>
            <person name="Dalin E."/>
            <person name="Tice H."/>
            <person name="Bruce D."/>
            <person name="Goodwin L."/>
            <person name="Pitluck S."/>
            <person name="Peters L."/>
            <person name="Ovchinnikova G."/>
            <person name="Teshima H."/>
            <person name="Kyrpides N."/>
            <person name="Mavromatis K."/>
            <person name="Ivanova N."/>
            <person name="Brettin T."/>
            <person name="Detter J.C."/>
            <person name="Han C."/>
            <person name="Larimer F."/>
            <person name="Land M."/>
            <person name="Hauser L."/>
            <person name="Markowitz V."/>
            <person name="Cheng J.-F."/>
            <person name="Hugenholtz P."/>
            <person name="Woyke T."/>
            <person name="Wu D."/>
            <person name="Brambilla E."/>
            <person name="Klenk H.-P."/>
            <person name="Eisen J.A."/>
        </authorList>
    </citation>
    <scope>NUCLEOTIDE SEQUENCE [LARGE SCALE GENOMIC DNA]</scope>
    <source>
        <strain evidence="4">DSM 17526 / LMG 23754 / KMM 6221</strain>
    </source>
</reference>
<dbReference type="Gene3D" id="1.10.1040.20">
    <property type="entry name" value="ProC-like, C-terminal domain"/>
    <property type="match status" value="1"/>
</dbReference>
<dbReference type="Proteomes" id="UP000010796">
    <property type="component" value="Chromosome"/>
</dbReference>
<dbReference type="KEGG" id="evi:Echvi_0799"/>
<keyword evidence="4" id="KW-1185">Reference proteome</keyword>
<dbReference type="PANTHER" id="PTHR40459:SF1">
    <property type="entry name" value="CONSERVED HYPOTHETICAL ALANINE AND LEUCINE RICH PROTEIN"/>
    <property type="match status" value="1"/>
</dbReference>
<dbReference type="InterPro" id="IPR018931">
    <property type="entry name" value="DUF2520"/>
</dbReference>
<dbReference type="InterPro" id="IPR008927">
    <property type="entry name" value="6-PGluconate_DH-like_C_sf"/>
</dbReference>
<sequence>MNESRTDMGKYNIAVIGTGNVAWHLAPALENAGHTITEIYSRDAHRAEKIVHQLYTAEVKTDLDFSESKARIYIIAVNDMAISQVADGIILPEESILVHTSGSMPLDTLNYSSASYTGIFYPLQSFSKSRQIEMDEVPFLLESDDQATLQCLKKLAKSLSPHQYVVKSKDRKALHVAAVFASNFTNHMIHIAEEVMRRQGLDFDMLQPLIIEQISKTLEIGAKAAQTGPAVRGDLNVLDLHYQFLNYNDQLAEIYKIVSQDIIDAN</sequence>